<reference evidence="5" key="1">
    <citation type="submission" date="2019-06" db="EMBL/GenBank/DDBJ databases">
        <title>Genomics analysis of Aphanomyces spp. identifies a new class of oomycete effector associated with host adaptation.</title>
        <authorList>
            <person name="Gaulin E."/>
        </authorList>
    </citation>
    <scope>NUCLEOTIDE SEQUENCE</scope>
    <source>
        <strain evidence="5">CBS 578.67</strain>
    </source>
</reference>
<name>A0A6A4ZWD5_9STRA</name>
<dbReference type="EMBL" id="VJMH01000317">
    <property type="protein sequence ID" value="KAF0717003.1"/>
    <property type="molecule type" value="Genomic_DNA"/>
</dbReference>
<dbReference type="GO" id="GO:0005576">
    <property type="term" value="C:extracellular region"/>
    <property type="evidence" value="ECO:0007669"/>
    <property type="project" value="UniProtKB-SubCell"/>
</dbReference>
<comment type="subcellular location">
    <subcellularLocation>
        <location evidence="1">Host cell</location>
    </subcellularLocation>
    <subcellularLocation>
        <location evidence="2">Secreted</location>
    </subcellularLocation>
</comment>
<dbReference type="Pfam" id="PF20147">
    <property type="entry name" value="Crinkler"/>
    <property type="match status" value="1"/>
</dbReference>
<dbReference type="PANTHER" id="PTHR33129:SF3">
    <property type="entry name" value="HOT SPOT (RHS) PROTEIN, PUTATIVE-RELATED"/>
    <property type="match status" value="1"/>
</dbReference>
<dbReference type="PANTHER" id="PTHR33129">
    <property type="entry name" value="PROTEIN KINASE DOMAIN-CONTAINING PROTEIN-RELATED"/>
    <property type="match status" value="1"/>
</dbReference>
<evidence type="ECO:0000256" key="3">
    <source>
        <dbReference type="ARBA" id="ARBA00022525"/>
    </source>
</evidence>
<organism evidence="5">
    <name type="scientific">Aphanomyces stellatus</name>
    <dbReference type="NCBI Taxonomy" id="120398"/>
    <lineage>
        <taxon>Eukaryota</taxon>
        <taxon>Sar</taxon>
        <taxon>Stramenopiles</taxon>
        <taxon>Oomycota</taxon>
        <taxon>Saprolegniomycetes</taxon>
        <taxon>Saprolegniales</taxon>
        <taxon>Verrucalvaceae</taxon>
        <taxon>Aphanomyces</taxon>
    </lineage>
</organism>
<dbReference type="InterPro" id="IPR045379">
    <property type="entry name" value="Crinkler_N"/>
</dbReference>
<feature type="non-terminal residue" evidence="5">
    <location>
        <position position="1"/>
    </location>
</feature>
<evidence type="ECO:0000313" key="5">
    <source>
        <dbReference type="EMBL" id="KAF0717003.1"/>
    </source>
</evidence>
<dbReference type="OrthoDB" id="434211at2759"/>
<keyword evidence="3" id="KW-0964">Secreted</keyword>
<dbReference type="GO" id="GO:0043657">
    <property type="term" value="C:host cell"/>
    <property type="evidence" value="ECO:0007669"/>
    <property type="project" value="UniProtKB-SubCell"/>
</dbReference>
<evidence type="ECO:0000256" key="1">
    <source>
        <dbReference type="ARBA" id="ARBA00004340"/>
    </source>
</evidence>
<protein>
    <recommendedName>
        <fullName evidence="4">Crinkler effector protein N-terminal domain-containing protein</fullName>
    </recommendedName>
</protein>
<accession>A0A6A4ZWD5</accession>
<evidence type="ECO:0000256" key="2">
    <source>
        <dbReference type="ARBA" id="ARBA00004613"/>
    </source>
</evidence>
<proteinExistence type="predicted"/>
<feature type="domain" description="Crinkler effector protein N-terminal" evidence="4">
    <location>
        <begin position="15"/>
        <end position="116"/>
    </location>
</feature>
<dbReference type="InterPro" id="IPR052980">
    <property type="entry name" value="Crinkler_effector"/>
</dbReference>
<comment type="caution">
    <text evidence="5">The sequence shown here is derived from an EMBL/GenBank/DDBJ whole genome shotgun (WGS) entry which is preliminary data.</text>
</comment>
<gene>
    <name evidence="5" type="ORF">As57867_002538</name>
</gene>
<evidence type="ECO:0000259" key="4">
    <source>
        <dbReference type="Pfam" id="PF20147"/>
    </source>
</evidence>
<dbReference type="AlphaFoldDB" id="A0A6A4ZWD5"/>
<sequence length="576" mass="64620">TFILKNGGGDFVLRGRSAFPVEIDDEKTVGILKTMIKGEIDYDGHAKDLELYLALKDDAWLSDEDPDLEGLSQTAEGNEVLPLYIIDDKKMKATKLLKRYFDANPPVEEQIHVLVVVPSQRIVDDYSLGFVDCKIGFYNDIFDADVKDGWLHFIQSIPSSAAKSKALLVRTSYQTIASSIQEFGKVGIFKAIISGTPGIGKSLFLIYLLWNLVKAGKKVLFIYHPNLIYYDGLGGVFELRELPSVIEHSFWDDNLWCLFDAKEKNQGHLSAIPYDSCNVVLSTSPRRDMINDFKKPPVPRVFFMPLWTEQELEQVAPTFPLVVDWRDRFKVLGGIPWMVLEDSEQEAPKILEAACKQCELDDCIKIIGLTSTITEKSKVVHSLVHITSEAPFTTSSVCYASEVALDIIVQAKGVEAKQKMHQLLQSCEGNPLVASLCGYIFEPYAMDLLEAGGTFKYHELVHGNKKAKPGERDLTIKRSSRIVADKVSTSHISNQLYVPRTKNFTAIDAWIPQVGAFQMTVGKTHAIKGGAEENLKLLGNNGNKLYWLLPPLYYHSFTKKTPQTIKQYAVLIPYPE</sequence>